<name>A0A3A8N325_9BACT</name>
<accession>A0A3A8N325</accession>
<dbReference type="RefSeq" id="WP_120629130.1">
    <property type="nucleotide sequence ID" value="NZ_RAWG01000294.1"/>
</dbReference>
<dbReference type="Proteomes" id="UP000273405">
    <property type="component" value="Unassembled WGS sequence"/>
</dbReference>
<dbReference type="AlphaFoldDB" id="A0A3A8N325"/>
<evidence type="ECO:0000256" key="1">
    <source>
        <dbReference type="SAM" id="MobiDB-lite"/>
    </source>
</evidence>
<reference evidence="3" key="1">
    <citation type="submission" date="2018-09" db="EMBL/GenBank/DDBJ databases">
        <authorList>
            <person name="Livingstone P.G."/>
            <person name="Whitworth D.E."/>
        </authorList>
    </citation>
    <scope>NUCLEOTIDE SEQUENCE [LARGE SCALE GENOMIC DNA]</scope>
    <source>
        <strain evidence="3">CA040B</strain>
    </source>
</reference>
<keyword evidence="3" id="KW-1185">Reference proteome</keyword>
<sequence length="230" mass="24959">MSTRARWKLPLGTAGVLVLALGAWLALDGPPPGDGAAAGPPPAAMTPDTRPAPPVFASASGVPRTKDGGLDLAGAAAAQVQAEAPAEEPSGPYPVDLDALRAKLPDNLYWDTGVPTKEPAELRRRAEVEAKWNTLFGKVQANEATEAEVQQYYEHRRKVSEDAISFATTMLADYGDKLPSQDRGLLELSVRMHRTRLSELPRQQEEALARREAHAQRQREWREKGGGRQP</sequence>
<organism evidence="2 3">
    <name type="scientific">Corallococcus sicarius</name>
    <dbReference type="NCBI Taxonomy" id="2316726"/>
    <lineage>
        <taxon>Bacteria</taxon>
        <taxon>Pseudomonadati</taxon>
        <taxon>Myxococcota</taxon>
        <taxon>Myxococcia</taxon>
        <taxon>Myxococcales</taxon>
        <taxon>Cystobacterineae</taxon>
        <taxon>Myxococcaceae</taxon>
        <taxon>Corallococcus</taxon>
    </lineage>
</organism>
<proteinExistence type="predicted"/>
<dbReference type="EMBL" id="RAWG01000294">
    <property type="protein sequence ID" value="RKH36631.1"/>
    <property type="molecule type" value="Genomic_DNA"/>
</dbReference>
<gene>
    <name evidence="2" type="ORF">D7X12_32565</name>
</gene>
<comment type="caution">
    <text evidence="2">The sequence shown here is derived from an EMBL/GenBank/DDBJ whole genome shotgun (WGS) entry which is preliminary data.</text>
</comment>
<feature type="region of interest" description="Disordered" evidence="1">
    <location>
        <begin position="199"/>
        <end position="230"/>
    </location>
</feature>
<feature type="region of interest" description="Disordered" evidence="1">
    <location>
        <begin position="30"/>
        <end position="69"/>
    </location>
</feature>
<evidence type="ECO:0000313" key="2">
    <source>
        <dbReference type="EMBL" id="RKH36631.1"/>
    </source>
</evidence>
<dbReference type="OrthoDB" id="5526043at2"/>
<evidence type="ECO:0000313" key="3">
    <source>
        <dbReference type="Proteomes" id="UP000273405"/>
    </source>
</evidence>
<feature type="compositionally biased region" description="Pro residues" evidence="1">
    <location>
        <begin position="30"/>
        <end position="54"/>
    </location>
</feature>
<protein>
    <submittedName>
        <fullName evidence="2">Uncharacterized protein</fullName>
    </submittedName>
</protein>